<evidence type="ECO:0000256" key="1">
    <source>
        <dbReference type="SAM" id="MobiDB-lite"/>
    </source>
</evidence>
<keyword evidence="3" id="KW-1185">Reference proteome</keyword>
<gene>
    <name evidence="2" type="ORF">TUBRATIS_003030</name>
</gene>
<comment type="caution">
    <text evidence="2">The sequence shown here is derived from an EMBL/GenBank/DDBJ whole genome shotgun (WGS) entry which is preliminary data.</text>
</comment>
<dbReference type="OrthoDB" id="2190868at2759"/>
<protein>
    <submittedName>
        <fullName evidence="2">Uncharacterized protein</fullName>
    </submittedName>
</protein>
<feature type="region of interest" description="Disordered" evidence="1">
    <location>
        <begin position="720"/>
        <end position="744"/>
    </location>
</feature>
<evidence type="ECO:0000313" key="2">
    <source>
        <dbReference type="EMBL" id="RVD93177.1"/>
    </source>
</evidence>
<dbReference type="Proteomes" id="UP000282876">
    <property type="component" value="Unassembled WGS sequence"/>
</dbReference>
<feature type="compositionally biased region" description="Basic and acidic residues" evidence="1">
    <location>
        <begin position="724"/>
        <end position="744"/>
    </location>
</feature>
<sequence length="744" mass="87949">MLKQIINFFKPSKEEQNFKAKHMPFYTESNWNYLEDYLNEQSNYQFTDYVADLVLALKKSIQPVKHRITSLLRLNNPEVFNSLTEKELEQFYDEMCEYKKRVRGMRYKKIAVEMENKFEERVFFEATPFVNGEMKIDSFYFEYFEKFVKNLNEKIDSRTNFKQNFVLHQQIQNKKESSNALTQHKKQVNRKRQLSFDEDEKKRVKKMKHFITPIKDDTSVYFLQRKINLDEFYKLDNPYYTCMEGENKVIHGRVPLEMSYFYNKYVLKEEPLIEKKAFYLPNKKEKNQLIFSKREDYMYIKEKEQVNNKKDNKLISVLNYYRNKFDKNEIESIIKNVEVIDNKEEIEQNKTELIPEIIKEPVSDKKEEVGLNISTSNQVISDKKEEITSELKKEPINLFAQPSDNLFKNKENSVIKETIENSEKITPIDLFKKEKNKSKVVDSIKPLDLFTSKNEEKVKFSFDFSNPVDLFTTKSTKLEEKKESSFNFTKPVNLFDKKETNTFDKITTNTKNEPTNLLENKAPINLFTNSKEDSFISKKEFNFSNTTVKNDPVNLFESKTPINLFQNKQEITNTNLLNEESNNKEPINLFQNKQEITPVNLFQSNNTKPLNLFNSNTVSSVNLLQNKSLENNQSINLSKNDKEISPISLFINDKESPKNTNVNLSSFNMFANNIPQSFNLFENIPKKESNTNISNNNLNNNFTAMIDNNLLNLPKRSFNFNATKPEEQKKKGTFDDLEKSKREK</sequence>
<dbReference type="VEuPathDB" id="MicrosporidiaDB:TUBRATIS_003030"/>
<dbReference type="AlphaFoldDB" id="A0A437AQ88"/>
<organism evidence="2 3">
    <name type="scientific">Tubulinosema ratisbonensis</name>
    <dbReference type="NCBI Taxonomy" id="291195"/>
    <lineage>
        <taxon>Eukaryota</taxon>
        <taxon>Fungi</taxon>
        <taxon>Fungi incertae sedis</taxon>
        <taxon>Microsporidia</taxon>
        <taxon>Tubulinosematoidea</taxon>
        <taxon>Tubulinosematidae</taxon>
        <taxon>Tubulinosema</taxon>
    </lineage>
</organism>
<name>A0A437AQ88_9MICR</name>
<reference evidence="2 3" key="1">
    <citation type="submission" date="2018-10" db="EMBL/GenBank/DDBJ databases">
        <title>Draft genome sequence of the microsporidian Tubulinosema ratisbonensis.</title>
        <authorList>
            <person name="Polonais V."/>
            <person name="Peyretaillade E."/>
            <person name="Niehus S."/>
            <person name="Wawrzyniak I."/>
            <person name="Franchet A."/>
            <person name="Gaspin C."/>
            <person name="Reichstadt M."/>
            <person name="Belser C."/>
            <person name="Labadie K."/>
            <person name="Delbac F."/>
            <person name="Ferrandon D."/>
        </authorList>
    </citation>
    <scope>NUCLEOTIDE SEQUENCE [LARGE SCALE GENOMIC DNA]</scope>
    <source>
        <strain evidence="2 3">Franzen</strain>
    </source>
</reference>
<proteinExistence type="predicted"/>
<accession>A0A437AQ88</accession>
<dbReference type="EMBL" id="RCSS01000075">
    <property type="protein sequence ID" value="RVD93177.1"/>
    <property type="molecule type" value="Genomic_DNA"/>
</dbReference>
<evidence type="ECO:0000313" key="3">
    <source>
        <dbReference type="Proteomes" id="UP000282876"/>
    </source>
</evidence>